<evidence type="ECO:0000313" key="3">
    <source>
        <dbReference type="EMBL" id="WNZ27779.1"/>
    </source>
</evidence>
<dbReference type="RefSeq" id="WP_316436256.1">
    <property type="nucleotide sequence ID" value="NZ_CP053587.1"/>
</dbReference>
<feature type="compositionally biased region" description="Low complexity" evidence="1">
    <location>
        <begin position="43"/>
        <end position="55"/>
    </location>
</feature>
<dbReference type="AlphaFoldDB" id="A0AA97AKF3"/>
<protein>
    <recommendedName>
        <fullName evidence="4">Beta-Ig-H3/fasciclin</fullName>
    </recommendedName>
</protein>
<feature type="chain" id="PRO_5041729788" description="Beta-Ig-H3/fasciclin" evidence="2">
    <location>
        <begin position="20"/>
        <end position="62"/>
    </location>
</feature>
<gene>
    <name evidence="3" type="ORF">HJG54_33640</name>
</gene>
<feature type="region of interest" description="Disordered" evidence="1">
    <location>
        <begin position="23"/>
        <end position="62"/>
    </location>
</feature>
<dbReference type="EMBL" id="CP053587">
    <property type="protein sequence ID" value="WNZ27779.1"/>
    <property type="molecule type" value="Genomic_DNA"/>
</dbReference>
<feature type="compositionally biased region" description="Low complexity" evidence="1">
    <location>
        <begin position="23"/>
        <end position="34"/>
    </location>
</feature>
<proteinExistence type="predicted"/>
<reference evidence="3" key="1">
    <citation type="submission" date="2020-05" db="EMBL/GenBank/DDBJ databases">
        <authorList>
            <person name="Zhu T."/>
            <person name="Keshari N."/>
            <person name="Lu X."/>
        </authorList>
    </citation>
    <scope>NUCLEOTIDE SEQUENCE</scope>
    <source>
        <strain evidence="3">NK1-12</strain>
    </source>
</reference>
<accession>A0AA97AKF3</accession>
<name>A0AA97AKF3_9CYAN</name>
<dbReference type="PROSITE" id="PS51257">
    <property type="entry name" value="PROKAR_LIPOPROTEIN"/>
    <property type="match status" value="1"/>
</dbReference>
<sequence length="62" mass="6101">MSKITALFASLIGFSILLAACEPAGTGRTGTPETTPTPPPADSPGVSPTVPTDPTVSPPPSP</sequence>
<organism evidence="3">
    <name type="scientific">Leptolyngbya sp. NK1-12</name>
    <dbReference type="NCBI Taxonomy" id="2547451"/>
    <lineage>
        <taxon>Bacteria</taxon>
        <taxon>Bacillati</taxon>
        <taxon>Cyanobacteriota</taxon>
        <taxon>Cyanophyceae</taxon>
        <taxon>Leptolyngbyales</taxon>
        <taxon>Leptolyngbyaceae</taxon>
        <taxon>Leptolyngbya group</taxon>
        <taxon>Leptolyngbya</taxon>
    </lineage>
</organism>
<evidence type="ECO:0000256" key="2">
    <source>
        <dbReference type="SAM" id="SignalP"/>
    </source>
</evidence>
<feature type="signal peptide" evidence="2">
    <location>
        <begin position="1"/>
        <end position="19"/>
    </location>
</feature>
<evidence type="ECO:0000256" key="1">
    <source>
        <dbReference type="SAM" id="MobiDB-lite"/>
    </source>
</evidence>
<keyword evidence="2" id="KW-0732">Signal</keyword>
<evidence type="ECO:0008006" key="4">
    <source>
        <dbReference type="Google" id="ProtNLM"/>
    </source>
</evidence>